<dbReference type="GO" id="GO:0003677">
    <property type="term" value="F:DNA binding"/>
    <property type="evidence" value="ECO:0007669"/>
    <property type="project" value="InterPro"/>
</dbReference>
<evidence type="ECO:0000256" key="13">
    <source>
        <dbReference type="ARBA" id="ARBA00034003"/>
    </source>
</evidence>
<evidence type="ECO:0000256" key="3">
    <source>
        <dbReference type="ARBA" id="ARBA00022618"/>
    </source>
</evidence>
<dbReference type="Pfam" id="PF04675">
    <property type="entry name" value="DNA_ligase_A_N"/>
    <property type="match status" value="1"/>
</dbReference>
<feature type="domain" description="ATP-dependent DNA ligase family profile" evidence="17">
    <location>
        <begin position="326"/>
        <end position="450"/>
    </location>
</feature>
<feature type="binding site" evidence="14">
    <location>
        <position position="252"/>
    </location>
    <ligand>
        <name>ATP</name>
        <dbReference type="ChEBI" id="CHEBI:30616"/>
    </ligand>
</feature>
<organism evidence="18 19">
    <name type="scientific">Candidatus Collierbacteria bacterium GW2011_GWB2_44_22</name>
    <dbReference type="NCBI Taxonomy" id="1618387"/>
    <lineage>
        <taxon>Bacteria</taxon>
        <taxon>Candidatus Collieribacteriota</taxon>
    </lineage>
</organism>
<proteinExistence type="inferred from homology"/>
<evidence type="ECO:0000256" key="10">
    <source>
        <dbReference type="ARBA" id="ARBA00023172"/>
    </source>
</evidence>
<dbReference type="SUPFAM" id="SSF117018">
    <property type="entry name" value="ATP-dependent DNA ligase DNA-binding domain"/>
    <property type="match status" value="1"/>
</dbReference>
<dbReference type="PROSITE" id="PS50160">
    <property type="entry name" value="DNA_LIGASE_A3"/>
    <property type="match status" value="1"/>
</dbReference>
<evidence type="ECO:0000256" key="8">
    <source>
        <dbReference type="ARBA" id="ARBA00022840"/>
    </source>
</evidence>
<keyword evidence="9 14" id="KW-0460">Magnesium</keyword>
<dbReference type="InterPro" id="IPR036599">
    <property type="entry name" value="DNA_ligase_N_sf"/>
</dbReference>
<dbReference type="GO" id="GO:0051301">
    <property type="term" value="P:cell division"/>
    <property type="evidence" value="ECO:0007669"/>
    <property type="project" value="UniProtKB-KW"/>
</dbReference>
<name>A0A0G1K672_9BACT</name>
<dbReference type="GO" id="GO:0006281">
    <property type="term" value="P:DNA repair"/>
    <property type="evidence" value="ECO:0007669"/>
    <property type="project" value="UniProtKB-UniRule"/>
</dbReference>
<evidence type="ECO:0000256" key="7">
    <source>
        <dbReference type="ARBA" id="ARBA00022763"/>
    </source>
</evidence>
<evidence type="ECO:0000313" key="19">
    <source>
        <dbReference type="Proteomes" id="UP000034006"/>
    </source>
</evidence>
<dbReference type="PANTHER" id="PTHR45674:SF4">
    <property type="entry name" value="DNA LIGASE 1"/>
    <property type="match status" value="1"/>
</dbReference>
<dbReference type="NCBIfam" id="TIGR00574">
    <property type="entry name" value="dnl1"/>
    <property type="match status" value="1"/>
</dbReference>
<accession>A0A0G1K672</accession>
<dbReference type="GO" id="GO:0005524">
    <property type="term" value="F:ATP binding"/>
    <property type="evidence" value="ECO:0007669"/>
    <property type="project" value="UniProtKB-UniRule"/>
</dbReference>
<dbReference type="HAMAP" id="MF_00407">
    <property type="entry name" value="DNA_ligase"/>
    <property type="match status" value="1"/>
</dbReference>
<gene>
    <name evidence="14" type="primary">lig</name>
    <name evidence="18" type="ORF">UW44_C0007G0002</name>
</gene>
<dbReference type="PROSITE" id="PS00697">
    <property type="entry name" value="DNA_LIGASE_A1"/>
    <property type="match status" value="1"/>
</dbReference>
<keyword evidence="8 14" id="KW-0067">ATP-binding</keyword>
<dbReference type="InterPro" id="IPR022865">
    <property type="entry name" value="DNA_ligae_ATP-dep_bac/arc"/>
</dbReference>
<evidence type="ECO:0000256" key="4">
    <source>
        <dbReference type="ARBA" id="ARBA00022705"/>
    </source>
</evidence>
<keyword evidence="6 14" id="KW-0547">Nucleotide-binding</keyword>
<keyword evidence="5 14" id="KW-0479">Metal-binding</keyword>
<dbReference type="InterPro" id="IPR012309">
    <property type="entry name" value="DNA_ligase_ATP-dep_C"/>
</dbReference>
<evidence type="ECO:0000256" key="9">
    <source>
        <dbReference type="ARBA" id="ARBA00022842"/>
    </source>
</evidence>
<dbReference type="Proteomes" id="UP000034006">
    <property type="component" value="Unassembled WGS sequence"/>
</dbReference>
<evidence type="ECO:0000256" key="2">
    <source>
        <dbReference type="ARBA" id="ARBA00022598"/>
    </source>
</evidence>
<dbReference type="SUPFAM" id="SSF56091">
    <property type="entry name" value="DNA ligase/mRNA capping enzyme, catalytic domain"/>
    <property type="match status" value="1"/>
</dbReference>
<comment type="catalytic activity">
    <reaction evidence="13 14 15">
        <text>ATP + (deoxyribonucleotide)n-3'-hydroxyl + 5'-phospho-(deoxyribonucleotide)m = (deoxyribonucleotide)n+m + AMP + diphosphate.</text>
        <dbReference type="EC" id="6.5.1.1"/>
    </reaction>
</comment>
<evidence type="ECO:0000256" key="15">
    <source>
        <dbReference type="RuleBase" id="RU000617"/>
    </source>
</evidence>
<dbReference type="CDD" id="cd07901">
    <property type="entry name" value="Adenylation_DNA_ligase_Arch_LigB"/>
    <property type="match status" value="1"/>
</dbReference>
<dbReference type="InterPro" id="IPR016059">
    <property type="entry name" value="DNA_ligase_ATP-dep_CS"/>
</dbReference>
<evidence type="ECO:0000256" key="12">
    <source>
        <dbReference type="ARBA" id="ARBA00023306"/>
    </source>
</evidence>
<dbReference type="AlphaFoldDB" id="A0A0G1K672"/>
<keyword evidence="2 14" id="KW-0436">Ligase</keyword>
<dbReference type="PANTHER" id="PTHR45674">
    <property type="entry name" value="DNA LIGASE 1/3 FAMILY MEMBER"/>
    <property type="match status" value="1"/>
</dbReference>
<dbReference type="GO" id="GO:0046872">
    <property type="term" value="F:metal ion binding"/>
    <property type="evidence" value="ECO:0007669"/>
    <property type="project" value="UniProtKB-KW"/>
</dbReference>
<keyword evidence="7 14" id="KW-0227">DNA damage</keyword>
<feature type="binding site" evidence="14">
    <location>
        <position position="338"/>
    </location>
    <ligand>
        <name>ATP</name>
        <dbReference type="ChEBI" id="CHEBI:30616"/>
    </ligand>
</feature>
<dbReference type="GO" id="GO:0071897">
    <property type="term" value="P:DNA biosynthetic process"/>
    <property type="evidence" value="ECO:0007669"/>
    <property type="project" value="InterPro"/>
</dbReference>
<dbReference type="Gene3D" id="2.40.50.140">
    <property type="entry name" value="Nucleic acid-binding proteins"/>
    <property type="match status" value="1"/>
</dbReference>
<comment type="function">
    <text evidence="14">DNA ligase that seals nicks in double-stranded DNA during DNA replication, DNA recombination and DNA repair.</text>
</comment>
<evidence type="ECO:0000256" key="5">
    <source>
        <dbReference type="ARBA" id="ARBA00022723"/>
    </source>
</evidence>
<feature type="active site" description="N6-AMP-lysine intermediate" evidence="14">
    <location>
        <position position="247"/>
    </location>
</feature>
<comment type="caution">
    <text evidence="18">The sequence shown here is derived from an EMBL/GenBank/DDBJ whole genome shotgun (WGS) entry which is preliminary data.</text>
</comment>
<protein>
    <recommendedName>
        <fullName evidence="14">Probable DNA ligase</fullName>
        <ecNumber evidence="14">6.5.1.1</ecNumber>
    </recommendedName>
    <alternativeName>
        <fullName evidence="14">Polydeoxyribonucleotide synthase [ATP]</fullName>
    </alternativeName>
</protein>
<dbReference type="STRING" id="1618387.UW44_C0007G0002"/>
<keyword evidence="11 14" id="KW-0234">DNA repair</keyword>
<dbReference type="Pfam" id="PF01068">
    <property type="entry name" value="DNA_ligase_A_M"/>
    <property type="match status" value="1"/>
</dbReference>
<keyword evidence="3 14" id="KW-0132">Cell division</keyword>
<comment type="caution">
    <text evidence="14">Lacks conserved residue(s) required for the propagation of feature annotation.</text>
</comment>
<evidence type="ECO:0000256" key="11">
    <source>
        <dbReference type="ARBA" id="ARBA00023204"/>
    </source>
</evidence>
<evidence type="ECO:0000256" key="6">
    <source>
        <dbReference type="ARBA" id="ARBA00022741"/>
    </source>
</evidence>
<comment type="similarity">
    <text evidence="1 14 16">Belongs to the ATP-dependent DNA ligase family.</text>
</comment>
<dbReference type="InterPro" id="IPR000977">
    <property type="entry name" value="DNA_ligase_ATP-dep"/>
</dbReference>
<dbReference type="SUPFAM" id="SSF50249">
    <property type="entry name" value="Nucleic acid-binding proteins"/>
    <property type="match status" value="1"/>
</dbReference>
<evidence type="ECO:0000256" key="1">
    <source>
        <dbReference type="ARBA" id="ARBA00007572"/>
    </source>
</evidence>
<comment type="cofactor">
    <cofactor evidence="14">
        <name>Mg(2+)</name>
        <dbReference type="ChEBI" id="CHEBI:18420"/>
    </cofactor>
</comment>
<dbReference type="GO" id="GO:0003910">
    <property type="term" value="F:DNA ligase (ATP) activity"/>
    <property type="evidence" value="ECO:0007669"/>
    <property type="project" value="UniProtKB-UniRule"/>
</dbReference>
<evidence type="ECO:0000256" key="16">
    <source>
        <dbReference type="RuleBase" id="RU004196"/>
    </source>
</evidence>
<dbReference type="Gene3D" id="1.10.3260.10">
    <property type="entry name" value="DNA ligase, ATP-dependent, N-terminal domain"/>
    <property type="match status" value="1"/>
</dbReference>
<dbReference type="InterPro" id="IPR050191">
    <property type="entry name" value="ATP-dep_DNA_ligase"/>
</dbReference>
<dbReference type="Pfam" id="PF04679">
    <property type="entry name" value="DNA_ligase_A_C"/>
    <property type="match status" value="1"/>
</dbReference>
<evidence type="ECO:0000259" key="17">
    <source>
        <dbReference type="PROSITE" id="PS50160"/>
    </source>
</evidence>
<dbReference type="GO" id="GO:0006273">
    <property type="term" value="P:lagging strand elongation"/>
    <property type="evidence" value="ECO:0007669"/>
    <property type="project" value="TreeGrafter"/>
</dbReference>
<keyword evidence="10 14" id="KW-0233">DNA recombination</keyword>
<dbReference type="InterPro" id="IPR012310">
    <property type="entry name" value="DNA_ligase_ATP-dep_cent"/>
</dbReference>
<keyword evidence="12 14" id="KW-0131">Cell cycle</keyword>
<dbReference type="EMBL" id="LCIH01000007">
    <property type="protein sequence ID" value="KKT51827.1"/>
    <property type="molecule type" value="Genomic_DNA"/>
</dbReference>
<dbReference type="InterPro" id="IPR012308">
    <property type="entry name" value="DNA_ligase_ATP-dep_N"/>
</dbReference>
<keyword evidence="4 14" id="KW-0235">DNA replication</keyword>
<dbReference type="Gene3D" id="3.30.470.30">
    <property type="entry name" value="DNA ligase/mRNA capping enzyme"/>
    <property type="match status" value="1"/>
</dbReference>
<evidence type="ECO:0000313" key="18">
    <source>
        <dbReference type="EMBL" id="KKT51827.1"/>
    </source>
</evidence>
<feature type="binding site" evidence="14">
    <location>
        <position position="269"/>
    </location>
    <ligand>
        <name>ATP</name>
        <dbReference type="ChEBI" id="CHEBI:30616"/>
    </ligand>
</feature>
<feature type="binding site" evidence="14">
    <location>
        <position position="245"/>
    </location>
    <ligand>
        <name>ATP</name>
        <dbReference type="ChEBI" id="CHEBI:30616"/>
    </ligand>
</feature>
<dbReference type="GO" id="GO:0006310">
    <property type="term" value="P:DNA recombination"/>
    <property type="evidence" value="ECO:0007669"/>
    <property type="project" value="UniProtKB-UniRule"/>
</dbReference>
<feature type="binding site" evidence="14">
    <location>
        <position position="419"/>
    </location>
    <ligand>
        <name>ATP</name>
        <dbReference type="ChEBI" id="CHEBI:30616"/>
    </ligand>
</feature>
<dbReference type="InterPro" id="IPR012340">
    <property type="entry name" value="NA-bd_OB-fold"/>
</dbReference>
<dbReference type="PATRIC" id="fig|1618387.3.peg.576"/>
<evidence type="ECO:0000256" key="14">
    <source>
        <dbReference type="HAMAP-Rule" id="MF_00407"/>
    </source>
</evidence>
<sequence>MLFKDFAGYLEKLEKISSRLEITKVLAEMIEKMSVDETDKGIYLTLGQLGPDFDKKEFNMAIKMVLRSVVEGTGVSAKEIERKYKDKGDVGLVVEELDFKRNTAVKYSVNEIFEKLKIMADEGGGGSQERKVARLSELLLTASNLERKYIARMVIGKLRLGFSEKTIFDALSQMNSGGKTLRKELDKVFQIYPDPGYITKVVKERGMSGLKNVKVKTGVPVVPALCQRLDNYQEIVEKMGVVAVERKYDGTRVQIHFNNKKNEIRTYTRNLEESSPMFPELQHMKEWIKADEVILDCEAVGYDRKTNKVLPFQITITRKRKHDVAETAKSIPLRFFVFDILSLNGVSLIDKPYFERRKSLAEIIKNNATIVTDEYYKTDDPTEVQKMHDKFLKEGFEGAVIKMWNGEYLPGRQGWNWVKIKEAEGTSGKLSDTLDLIILGYYLGRGKRAGFGIGAFLVGLRKGESWVSIAKVGTGLTDEEFRELKKNLDRLEMKEKPSNYQVTGALVPDVWVEPSVVVEVAADEITKSPNHAGGVALRFPRLIRFREDKGPKQATTWKEVEEIAKLSRS</sequence>
<feature type="binding site" evidence="14">
    <location>
        <position position="298"/>
    </location>
    <ligand>
        <name>ATP</name>
        <dbReference type="ChEBI" id="CHEBI:30616"/>
    </ligand>
</feature>
<dbReference type="EC" id="6.5.1.1" evidence="14"/>
<reference evidence="18 19" key="1">
    <citation type="journal article" date="2015" name="Nature">
        <title>rRNA introns, odd ribosomes, and small enigmatic genomes across a large radiation of phyla.</title>
        <authorList>
            <person name="Brown C.T."/>
            <person name="Hug L.A."/>
            <person name="Thomas B.C."/>
            <person name="Sharon I."/>
            <person name="Castelle C.J."/>
            <person name="Singh A."/>
            <person name="Wilkins M.J."/>
            <person name="Williams K.H."/>
            <person name="Banfield J.F."/>
        </authorList>
    </citation>
    <scope>NUCLEOTIDE SEQUENCE [LARGE SCALE GENOMIC DNA]</scope>
</reference>